<dbReference type="PANTHER" id="PTHR36206:SF13">
    <property type="entry name" value="TRANSCRIPTIONAL REGULATORY PROTEIN MOC3"/>
    <property type="match status" value="1"/>
</dbReference>
<dbReference type="PROSITE" id="PS50048">
    <property type="entry name" value="ZN2_CY6_FUNGAL_2"/>
    <property type="match status" value="1"/>
</dbReference>
<dbReference type="InterPro" id="IPR052360">
    <property type="entry name" value="Transcr_Regulatory_Proteins"/>
</dbReference>
<evidence type="ECO:0000313" key="9">
    <source>
        <dbReference type="EMBL" id="RVX71747.1"/>
    </source>
</evidence>
<dbReference type="CDD" id="cd00067">
    <property type="entry name" value="GAL4"/>
    <property type="match status" value="1"/>
</dbReference>
<accession>A0A438N7K1</accession>
<dbReference type="SMART" id="SM00066">
    <property type="entry name" value="GAL4"/>
    <property type="match status" value="1"/>
</dbReference>
<dbReference type="EMBL" id="NAJM01000016">
    <property type="protein sequence ID" value="RVX71747.1"/>
    <property type="molecule type" value="Genomic_DNA"/>
</dbReference>
<gene>
    <name evidence="9" type="ORF">B0A52_03931</name>
</gene>
<evidence type="ECO:0000313" key="10">
    <source>
        <dbReference type="Proteomes" id="UP000288859"/>
    </source>
</evidence>
<feature type="compositionally biased region" description="Low complexity" evidence="7">
    <location>
        <begin position="209"/>
        <end position="221"/>
    </location>
</feature>
<feature type="compositionally biased region" description="Polar residues" evidence="7">
    <location>
        <begin position="186"/>
        <end position="196"/>
    </location>
</feature>
<dbReference type="OrthoDB" id="5375558at2759"/>
<reference evidence="9 10" key="1">
    <citation type="submission" date="2017-03" db="EMBL/GenBank/DDBJ databases">
        <title>Genomes of endolithic fungi from Antarctica.</title>
        <authorList>
            <person name="Coleine C."/>
            <person name="Masonjones S."/>
            <person name="Stajich J.E."/>
        </authorList>
    </citation>
    <scope>NUCLEOTIDE SEQUENCE [LARGE SCALE GENOMIC DNA]</scope>
    <source>
        <strain evidence="9 10">CCFEE 6314</strain>
    </source>
</reference>
<dbReference type="GO" id="GO:0000981">
    <property type="term" value="F:DNA-binding transcription factor activity, RNA polymerase II-specific"/>
    <property type="evidence" value="ECO:0007669"/>
    <property type="project" value="InterPro"/>
</dbReference>
<organism evidence="9 10">
    <name type="scientific">Exophiala mesophila</name>
    <name type="common">Black yeast-like fungus</name>
    <dbReference type="NCBI Taxonomy" id="212818"/>
    <lineage>
        <taxon>Eukaryota</taxon>
        <taxon>Fungi</taxon>
        <taxon>Dikarya</taxon>
        <taxon>Ascomycota</taxon>
        <taxon>Pezizomycotina</taxon>
        <taxon>Eurotiomycetes</taxon>
        <taxon>Chaetothyriomycetidae</taxon>
        <taxon>Chaetothyriales</taxon>
        <taxon>Herpotrichiellaceae</taxon>
        <taxon>Exophiala</taxon>
    </lineage>
</organism>
<dbReference type="Gene3D" id="4.10.240.10">
    <property type="entry name" value="Zn(2)-C6 fungal-type DNA-binding domain"/>
    <property type="match status" value="1"/>
</dbReference>
<dbReference type="AlphaFoldDB" id="A0A438N7K1"/>
<evidence type="ECO:0000256" key="5">
    <source>
        <dbReference type="ARBA" id="ARBA00023163"/>
    </source>
</evidence>
<protein>
    <recommendedName>
        <fullName evidence="8">Zn(2)-C6 fungal-type domain-containing protein</fullName>
    </recommendedName>
</protein>
<dbReference type="GO" id="GO:0003677">
    <property type="term" value="F:DNA binding"/>
    <property type="evidence" value="ECO:0007669"/>
    <property type="project" value="UniProtKB-KW"/>
</dbReference>
<dbReference type="PROSITE" id="PS00463">
    <property type="entry name" value="ZN2_CY6_FUNGAL_1"/>
    <property type="match status" value="1"/>
</dbReference>
<proteinExistence type="predicted"/>
<evidence type="ECO:0000259" key="8">
    <source>
        <dbReference type="PROSITE" id="PS50048"/>
    </source>
</evidence>
<keyword evidence="6" id="KW-0539">Nucleus</keyword>
<sequence length="540" mass="59620">MNYQYTTSGSLQPMSASISLPPISSIDFNAQQIQRTSPDVVQPLPPPPPAAPRVLPPLPYPYAVRPAPPPPPPMVHDYMHARPIYPGMPAPYQHMPGRMPLPSTSDPNLIVAPTRHKAKEVKRRTKTGCLTCRKRRIKCDEGRPECRNCMKSKRVCQGYDPVFQAQGPHSIHPAPPVSSAPGHNSGGTPTSTSINHQSRRFVATPISPPVSNHSSNVINNSPRDHQEYPFPRPPEQVLPHLNQPYHLDGIAQPGYSYPTPGRLMADIEPHPASRTIDSICTIPGTRIPSIPPIPPDSIPNEDEIRRWYDNNFAPSLDKLLDSGSSKWFSTRGFQLLFSDRNRLGSVLAYLTLVSNQGNNPSTDNASLASQEARVTWMLMELCVRSDHDAGEEADKLARRCQALGAILTAQPLTNPTASLAEFVHQDETEPETKMGVFEKQVSRRADEFWKLVEMAAANQAPDGSGVSLDALRQIQPYRDQRENRDIIYSIMLLGSKQAGQSELSSEQGLVRTFLQNEARGRATNLVFSTLSGMALRAFPS</sequence>
<evidence type="ECO:0000256" key="3">
    <source>
        <dbReference type="ARBA" id="ARBA00023015"/>
    </source>
</evidence>
<evidence type="ECO:0000256" key="6">
    <source>
        <dbReference type="ARBA" id="ARBA00023242"/>
    </source>
</evidence>
<keyword evidence="1" id="KW-0479">Metal-binding</keyword>
<dbReference type="PANTHER" id="PTHR36206">
    <property type="entry name" value="ASPERCRYPTIN BIOSYNTHESIS CLUSTER-SPECIFIC TRANSCRIPTION REGULATOR ATNN-RELATED"/>
    <property type="match status" value="1"/>
</dbReference>
<dbReference type="InterPro" id="IPR036864">
    <property type="entry name" value="Zn2-C6_fun-type_DNA-bd_sf"/>
</dbReference>
<dbReference type="GO" id="GO:0008270">
    <property type="term" value="F:zinc ion binding"/>
    <property type="evidence" value="ECO:0007669"/>
    <property type="project" value="InterPro"/>
</dbReference>
<keyword evidence="4" id="KW-0238">DNA-binding</keyword>
<evidence type="ECO:0000256" key="4">
    <source>
        <dbReference type="ARBA" id="ARBA00023125"/>
    </source>
</evidence>
<keyword evidence="2" id="KW-0862">Zinc</keyword>
<name>A0A438N7K1_EXOME</name>
<evidence type="ECO:0000256" key="2">
    <source>
        <dbReference type="ARBA" id="ARBA00022833"/>
    </source>
</evidence>
<evidence type="ECO:0000256" key="1">
    <source>
        <dbReference type="ARBA" id="ARBA00022723"/>
    </source>
</evidence>
<keyword evidence="5" id="KW-0804">Transcription</keyword>
<feature type="domain" description="Zn(2)-C6 fungal-type" evidence="8">
    <location>
        <begin position="128"/>
        <end position="156"/>
    </location>
</feature>
<dbReference type="Pfam" id="PF00172">
    <property type="entry name" value="Zn_clus"/>
    <property type="match status" value="1"/>
</dbReference>
<comment type="caution">
    <text evidence="9">The sequence shown here is derived from an EMBL/GenBank/DDBJ whole genome shotgun (WGS) entry which is preliminary data.</text>
</comment>
<evidence type="ECO:0000256" key="7">
    <source>
        <dbReference type="SAM" id="MobiDB-lite"/>
    </source>
</evidence>
<dbReference type="VEuPathDB" id="FungiDB:PV10_08545"/>
<keyword evidence="3" id="KW-0805">Transcription regulation</keyword>
<dbReference type="SUPFAM" id="SSF57701">
    <property type="entry name" value="Zn2/Cys6 DNA-binding domain"/>
    <property type="match status" value="1"/>
</dbReference>
<feature type="region of interest" description="Disordered" evidence="7">
    <location>
        <begin position="167"/>
        <end position="232"/>
    </location>
</feature>
<dbReference type="Proteomes" id="UP000288859">
    <property type="component" value="Unassembled WGS sequence"/>
</dbReference>
<dbReference type="InterPro" id="IPR001138">
    <property type="entry name" value="Zn2Cys6_DnaBD"/>
</dbReference>